<name>A0AB94ICL2_9GAMM</name>
<keyword evidence="4" id="KW-1134">Transmembrane beta strand</keyword>
<evidence type="ECO:0000256" key="7">
    <source>
        <dbReference type="ARBA" id="ARBA00023136"/>
    </source>
</evidence>
<evidence type="ECO:0000256" key="5">
    <source>
        <dbReference type="ARBA" id="ARBA00022692"/>
    </source>
</evidence>
<protein>
    <recommendedName>
        <fullName evidence="3">Translocation and assembly module subunit TamA</fullName>
    </recommendedName>
    <alternativeName>
        <fullName evidence="9">Autotransporter assembly factor TamA</fullName>
    </alternativeName>
</protein>
<evidence type="ECO:0000313" key="14">
    <source>
        <dbReference type="EMBL" id="TEA27155.1"/>
    </source>
</evidence>
<comment type="subcellular location">
    <subcellularLocation>
        <location evidence="1">Cell outer membrane</location>
    </subcellularLocation>
</comment>
<evidence type="ECO:0000256" key="6">
    <source>
        <dbReference type="ARBA" id="ARBA00022729"/>
    </source>
</evidence>
<dbReference type="InterPro" id="IPR010827">
    <property type="entry name" value="BamA/TamA_POTRA"/>
</dbReference>
<evidence type="ECO:0000256" key="1">
    <source>
        <dbReference type="ARBA" id="ARBA00004442"/>
    </source>
</evidence>
<dbReference type="Gene3D" id="2.40.160.50">
    <property type="entry name" value="membrane protein fhac: a member of the omp85/tpsb transporter family"/>
    <property type="match status" value="1"/>
</dbReference>
<dbReference type="InterPro" id="IPR039910">
    <property type="entry name" value="D15-like"/>
</dbReference>
<evidence type="ECO:0000259" key="13">
    <source>
        <dbReference type="Pfam" id="PF17243"/>
    </source>
</evidence>
<reference evidence="14 15" key="1">
    <citation type="journal article" date="2014" name="Appl. Environ. Microbiol.">
        <title>Genomic features of a bumble bee symbiont reflect its host environment.</title>
        <authorList>
            <person name="Martinson V.G."/>
            <person name="Magoc T."/>
            <person name="Koch H."/>
            <person name="Salzberg S.L."/>
            <person name="Moran N.A."/>
        </authorList>
    </citation>
    <scope>NUCLEOTIDE SEQUENCE [LARGE SCALE GENOMIC DNA]</scope>
    <source>
        <strain evidence="14 15">Bimp</strain>
    </source>
</reference>
<dbReference type="PANTHER" id="PTHR12815:SF47">
    <property type="entry name" value="TRANSLOCATION AND ASSEMBLY MODULE SUBUNIT TAMA"/>
    <property type="match status" value="1"/>
</dbReference>
<keyword evidence="7" id="KW-0472">Membrane</keyword>
<evidence type="ECO:0000256" key="4">
    <source>
        <dbReference type="ARBA" id="ARBA00022452"/>
    </source>
</evidence>
<feature type="domain" description="TamA POTRA" evidence="13">
    <location>
        <begin position="4"/>
        <end position="76"/>
    </location>
</feature>
<dbReference type="InterPro" id="IPR035243">
    <property type="entry name" value="TamA_POTRA_Dom_1"/>
</dbReference>
<keyword evidence="6" id="KW-0732">Signal</keyword>
<evidence type="ECO:0000256" key="3">
    <source>
        <dbReference type="ARBA" id="ARBA00015419"/>
    </source>
</evidence>
<accession>A0AB94ICL2</accession>
<evidence type="ECO:0000313" key="15">
    <source>
        <dbReference type="Proteomes" id="UP000506160"/>
    </source>
</evidence>
<evidence type="ECO:0000259" key="12">
    <source>
        <dbReference type="Pfam" id="PF07244"/>
    </source>
</evidence>
<dbReference type="InterPro" id="IPR000184">
    <property type="entry name" value="Bac_surfAg_D15"/>
</dbReference>
<sequence length="554" mass="63164">MLQLQITGLHGELKENVEGRLSTMNKSAVADTPEFKRYLTGEISKGLRALGYYSPQIQFSVKETGKTPTFVASVEPGQPVRIQQVTVNILGQGQQDTDYIHLLKTDVPATGDVLNHGTYDKFKKRLQTLALSKGYFEAEITRSELGVAAQRHQAFWNIDFNTHERYRFGKVTFREQPIRESYLHNIIPFKEGEYYSSESLSLFNRRLSSTNWFNSVTIIPNMAHTNQKKEIPFYVIATPKKKNVIDMGLGYSTDVGVRSKIGWSKPWLNDRGHSFQSNLSLSKVEQIVTGSYKIPLHRSPLEDYYTLQGGFKHEDNNDTRADSYNVAVIRHWDNFDGWQKAMGLNVSYDEFTQADYSYDTFLVYPSFSLYRARQRGQLLPMWGDSQRYSLELSSTAFASDINFWRFSTQQVWIRSLYDYHRFIARANLGVIDTSDFKRVPPSFRYFAGGDRSIRGYSYQSISPKDNKGKLLGASRLLTASLEYQYNFSGNWWSAVFIDSGEAVNDIRDNDFHTGAGAGIRWVSPIGPVKMDIATPVGNKDGRSIHFYIGIGAEL</sequence>
<comment type="similarity">
    <text evidence="2">Belongs to the TamA family.</text>
</comment>
<keyword evidence="5" id="KW-0812">Transmembrane</keyword>
<dbReference type="FunFam" id="3.10.20.310:FF:000008">
    <property type="entry name" value="Outer membrane protein, OMP85 family"/>
    <property type="match status" value="1"/>
</dbReference>
<feature type="domain" description="POTRA" evidence="12">
    <location>
        <begin position="166"/>
        <end position="232"/>
    </location>
</feature>
<keyword evidence="8" id="KW-0998">Cell outer membrane</keyword>
<dbReference type="Pfam" id="PF07244">
    <property type="entry name" value="POTRA"/>
    <property type="match status" value="1"/>
</dbReference>
<feature type="domain" description="Bacterial surface antigen (D15)" evidence="11">
    <location>
        <begin position="256"/>
        <end position="552"/>
    </location>
</feature>
<dbReference type="GO" id="GO:0009279">
    <property type="term" value="C:cell outer membrane"/>
    <property type="evidence" value="ECO:0007669"/>
    <property type="project" value="UniProtKB-SubCell"/>
</dbReference>
<dbReference type="PANTHER" id="PTHR12815">
    <property type="entry name" value="SORTING AND ASSEMBLY MACHINERY SAMM50 PROTEIN FAMILY MEMBER"/>
    <property type="match status" value="1"/>
</dbReference>
<proteinExistence type="inferred from homology"/>
<evidence type="ECO:0000256" key="9">
    <source>
        <dbReference type="ARBA" id="ARBA00033063"/>
    </source>
</evidence>
<dbReference type="Gene3D" id="3.10.20.310">
    <property type="entry name" value="membrane protein fhac"/>
    <property type="match status" value="3"/>
</dbReference>
<dbReference type="AlphaFoldDB" id="A0AB94ICL2"/>
<keyword evidence="15" id="KW-1185">Reference proteome</keyword>
<evidence type="ECO:0000256" key="10">
    <source>
        <dbReference type="ARBA" id="ARBA00093548"/>
    </source>
</evidence>
<gene>
    <name evidence="14" type="ORF">O970_05160</name>
</gene>
<dbReference type="EMBL" id="AWGA01000054">
    <property type="protein sequence ID" value="TEA27155.1"/>
    <property type="molecule type" value="Genomic_DNA"/>
</dbReference>
<comment type="subunit">
    <text evidence="10">Interacts with TamB to form the translocation and assembly module (TAM).</text>
</comment>
<dbReference type="GO" id="GO:0009306">
    <property type="term" value="P:protein secretion"/>
    <property type="evidence" value="ECO:0007669"/>
    <property type="project" value="TreeGrafter"/>
</dbReference>
<organism evidence="14 15">
    <name type="scientific">Candidatus Schmidhempelia bombi str. Bimp</name>
    <dbReference type="NCBI Taxonomy" id="1387197"/>
    <lineage>
        <taxon>Bacteria</taxon>
        <taxon>Pseudomonadati</taxon>
        <taxon>Pseudomonadota</taxon>
        <taxon>Gammaproteobacteria</taxon>
        <taxon>Orbales</taxon>
        <taxon>Orbaceae</taxon>
        <taxon>Candidatus Schmidhempelia</taxon>
    </lineage>
</organism>
<dbReference type="Pfam" id="PF17243">
    <property type="entry name" value="POTRA_TamA_1"/>
    <property type="match status" value="1"/>
</dbReference>
<dbReference type="GO" id="GO:0097347">
    <property type="term" value="C:TAM protein secretion complex"/>
    <property type="evidence" value="ECO:0007669"/>
    <property type="project" value="TreeGrafter"/>
</dbReference>
<dbReference type="Pfam" id="PF01103">
    <property type="entry name" value="Omp85"/>
    <property type="match status" value="1"/>
</dbReference>
<evidence type="ECO:0000256" key="2">
    <source>
        <dbReference type="ARBA" id="ARBA00010248"/>
    </source>
</evidence>
<evidence type="ECO:0000256" key="8">
    <source>
        <dbReference type="ARBA" id="ARBA00023237"/>
    </source>
</evidence>
<comment type="caution">
    <text evidence="14">The sequence shown here is derived from an EMBL/GenBank/DDBJ whole genome shotgun (WGS) entry which is preliminary data.</text>
</comment>
<dbReference type="RefSeq" id="WP_081685265.1">
    <property type="nucleotide sequence ID" value="NZ_AWGA01000054.1"/>
</dbReference>
<evidence type="ECO:0000259" key="11">
    <source>
        <dbReference type="Pfam" id="PF01103"/>
    </source>
</evidence>
<dbReference type="Proteomes" id="UP000506160">
    <property type="component" value="Unassembled WGS sequence"/>
</dbReference>